<dbReference type="InterPro" id="IPR011006">
    <property type="entry name" value="CheY-like_superfamily"/>
</dbReference>
<evidence type="ECO:0000313" key="12">
    <source>
        <dbReference type="EMBL" id="GAA3598615.1"/>
    </source>
</evidence>
<keyword evidence="8 9" id="KW-0804">Transcription</keyword>
<keyword evidence="6 9" id="KW-0238">DNA-binding</keyword>
<proteinExistence type="predicted"/>
<dbReference type="InterPro" id="IPR036390">
    <property type="entry name" value="WH_DNA-bd_sf"/>
</dbReference>
<evidence type="ECO:0000256" key="2">
    <source>
        <dbReference type="ARBA" id="ARBA00022490"/>
    </source>
</evidence>
<dbReference type="RefSeq" id="WP_231485997.1">
    <property type="nucleotide sequence ID" value="NZ_BAAAZO010000002.1"/>
</dbReference>
<dbReference type="PANTHER" id="PTHR45526:SF1">
    <property type="entry name" value="TRANSCRIPTIONAL REGULATORY PROTEIN DCUR-RELATED"/>
    <property type="match status" value="1"/>
</dbReference>
<evidence type="ECO:0000256" key="6">
    <source>
        <dbReference type="ARBA" id="ARBA00023125"/>
    </source>
</evidence>
<evidence type="ECO:0000313" key="13">
    <source>
        <dbReference type="Proteomes" id="UP001501074"/>
    </source>
</evidence>
<dbReference type="EMBL" id="BAAAZO010000002">
    <property type="protein sequence ID" value="GAA3598615.1"/>
    <property type="molecule type" value="Genomic_DNA"/>
</dbReference>
<dbReference type="Pfam" id="PF20714">
    <property type="entry name" value="HTH_64"/>
    <property type="match status" value="1"/>
</dbReference>
<dbReference type="InterPro" id="IPR048714">
    <property type="entry name" value="DpiA-like_HTH"/>
</dbReference>
<dbReference type="Proteomes" id="UP001501074">
    <property type="component" value="Unassembled WGS sequence"/>
</dbReference>
<keyword evidence="7 9" id="KW-0010">Activator</keyword>
<evidence type="ECO:0000256" key="8">
    <source>
        <dbReference type="ARBA" id="ARBA00023163"/>
    </source>
</evidence>
<dbReference type="PANTHER" id="PTHR45526">
    <property type="entry name" value="TRANSCRIPTIONAL REGULATORY PROTEIN DPIA"/>
    <property type="match status" value="1"/>
</dbReference>
<sequence>MPERRISTLIVDADPIITALHAQYVGQTPGFIVSGIANTGADMLRQTQITGPELILLDLNLPDASGLELCRILRARNSTADIMVITSSRNLLLVRLAITFGVVHYLLKPLYLQDFQEHLRRYAAFRRQTAHSTGPVSQRDIDSVLALLRPDVRADVVPTRLSARRTLDKVAAHLRTTPDPVSADEVAQALGISRVTARHYLEELTSRQLVAQTQRYGTSGRPRNLYRWHADQMS</sequence>
<evidence type="ECO:0000256" key="4">
    <source>
        <dbReference type="ARBA" id="ARBA00023012"/>
    </source>
</evidence>
<dbReference type="SUPFAM" id="SSF52172">
    <property type="entry name" value="CheY-like"/>
    <property type="match status" value="1"/>
</dbReference>
<dbReference type="InterPro" id="IPR024187">
    <property type="entry name" value="Sig_transdc_resp-reg_cit/mal"/>
</dbReference>
<dbReference type="Gene3D" id="1.10.10.10">
    <property type="entry name" value="Winged helix-like DNA-binding domain superfamily/Winged helix DNA-binding domain"/>
    <property type="match status" value="1"/>
</dbReference>
<organism evidence="12 13">
    <name type="scientific">Kineosporia mesophila</name>
    <dbReference type="NCBI Taxonomy" id="566012"/>
    <lineage>
        <taxon>Bacteria</taxon>
        <taxon>Bacillati</taxon>
        <taxon>Actinomycetota</taxon>
        <taxon>Actinomycetes</taxon>
        <taxon>Kineosporiales</taxon>
        <taxon>Kineosporiaceae</taxon>
        <taxon>Kineosporia</taxon>
    </lineage>
</organism>
<keyword evidence="2 9" id="KW-0963">Cytoplasm</keyword>
<dbReference type="InterPro" id="IPR036388">
    <property type="entry name" value="WH-like_DNA-bd_sf"/>
</dbReference>
<evidence type="ECO:0000256" key="10">
    <source>
        <dbReference type="PROSITE-ProRule" id="PRU00169"/>
    </source>
</evidence>
<feature type="modified residue" description="4-aspartylphosphate" evidence="10">
    <location>
        <position position="58"/>
    </location>
</feature>
<dbReference type="InterPro" id="IPR001789">
    <property type="entry name" value="Sig_transdc_resp-reg_receiver"/>
</dbReference>
<feature type="domain" description="Response regulatory" evidence="11">
    <location>
        <begin position="7"/>
        <end position="123"/>
    </location>
</feature>
<evidence type="ECO:0000256" key="5">
    <source>
        <dbReference type="ARBA" id="ARBA00023015"/>
    </source>
</evidence>
<evidence type="ECO:0000259" key="11">
    <source>
        <dbReference type="PROSITE" id="PS50110"/>
    </source>
</evidence>
<comment type="caution">
    <text evidence="12">The sequence shown here is derived from an EMBL/GenBank/DDBJ whole genome shotgun (WGS) entry which is preliminary data.</text>
</comment>
<protein>
    <recommendedName>
        <fullName evidence="9">Transcriptional regulatory protein</fullName>
    </recommendedName>
</protein>
<keyword evidence="3 10" id="KW-0597">Phosphoprotein</keyword>
<reference evidence="13" key="1">
    <citation type="journal article" date="2019" name="Int. J. Syst. Evol. Microbiol.">
        <title>The Global Catalogue of Microorganisms (GCM) 10K type strain sequencing project: providing services to taxonomists for standard genome sequencing and annotation.</title>
        <authorList>
            <consortium name="The Broad Institute Genomics Platform"/>
            <consortium name="The Broad Institute Genome Sequencing Center for Infectious Disease"/>
            <person name="Wu L."/>
            <person name="Ma J."/>
        </authorList>
    </citation>
    <scope>NUCLEOTIDE SEQUENCE [LARGE SCALE GENOMIC DNA]</scope>
    <source>
        <strain evidence="13">JCM 16902</strain>
    </source>
</reference>
<dbReference type="PIRSF" id="PIRSF006171">
    <property type="entry name" value="RR_citrat_malat"/>
    <property type="match status" value="1"/>
</dbReference>
<evidence type="ECO:0000256" key="3">
    <source>
        <dbReference type="ARBA" id="ARBA00022553"/>
    </source>
</evidence>
<accession>A0ABP6Z926</accession>
<keyword evidence="5 9" id="KW-0805">Transcription regulation</keyword>
<dbReference type="SMART" id="SM00448">
    <property type="entry name" value="REC"/>
    <property type="match status" value="1"/>
</dbReference>
<comment type="subcellular location">
    <subcellularLocation>
        <location evidence="1 9">Cytoplasm</location>
    </subcellularLocation>
</comment>
<evidence type="ECO:0000256" key="1">
    <source>
        <dbReference type="ARBA" id="ARBA00004496"/>
    </source>
</evidence>
<dbReference type="Pfam" id="PF00072">
    <property type="entry name" value="Response_reg"/>
    <property type="match status" value="1"/>
</dbReference>
<evidence type="ECO:0000256" key="7">
    <source>
        <dbReference type="ARBA" id="ARBA00023159"/>
    </source>
</evidence>
<dbReference type="PROSITE" id="PS50110">
    <property type="entry name" value="RESPONSE_REGULATORY"/>
    <property type="match status" value="1"/>
</dbReference>
<gene>
    <name evidence="12" type="ORF">GCM10022223_12490</name>
</gene>
<keyword evidence="13" id="KW-1185">Reference proteome</keyword>
<dbReference type="InterPro" id="IPR051271">
    <property type="entry name" value="2C-system_Tx_regulators"/>
</dbReference>
<evidence type="ECO:0000256" key="9">
    <source>
        <dbReference type="PIRNR" id="PIRNR006171"/>
    </source>
</evidence>
<name>A0ABP6Z926_9ACTN</name>
<keyword evidence="4 9" id="KW-0902">Two-component regulatory system</keyword>
<dbReference type="Gene3D" id="3.40.50.2300">
    <property type="match status" value="1"/>
</dbReference>
<dbReference type="SUPFAM" id="SSF46785">
    <property type="entry name" value="Winged helix' DNA-binding domain"/>
    <property type="match status" value="1"/>
</dbReference>